<dbReference type="InterPro" id="IPR014710">
    <property type="entry name" value="RmlC-like_jellyroll"/>
</dbReference>
<dbReference type="EMBL" id="JAGSSV010000005">
    <property type="protein sequence ID" value="MBR7888491.1"/>
    <property type="molecule type" value="Genomic_DNA"/>
</dbReference>
<dbReference type="InterPro" id="IPR018490">
    <property type="entry name" value="cNMP-bd_dom_sf"/>
</dbReference>
<dbReference type="InterPro" id="IPR000595">
    <property type="entry name" value="cNMP-bd_dom"/>
</dbReference>
<name>A0ABS5H9Z2_9GAMM</name>
<protein>
    <submittedName>
        <fullName evidence="2">Cyclic nucleotide-binding domain-containing protein</fullName>
    </submittedName>
</protein>
<dbReference type="SUPFAM" id="SSF51206">
    <property type="entry name" value="cAMP-binding domain-like"/>
    <property type="match status" value="1"/>
</dbReference>
<evidence type="ECO:0000313" key="3">
    <source>
        <dbReference type="Proteomes" id="UP000679722"/>
    </source>
</evidence>
<dbReference type="RefSeq" id="WP_211535838.1">
    <property type="nucleotide sequence ID" value="NZ_JAGSSV010000005.1"/>
</dbReference>
<dbReference type="Proteomes" id="UP000679722">
    <property type="component" value="Unassembled WGS sequence"/>
</dbReference>
<keyword evidence="3" id="KW-1185">Reference proteome</keyword>
<gene>
    <name evidence="2" type="ORF">J9B83_06005</name>
</gene>
<reference evidence="3" key="2">
    <citation type="submission" date="2023-07" db="EMBL/GenBank/DDBJ databases">
        <title>Marinomonas vulgaris A79, complete genome.</title>
        <authorList>
            <person name="Ying J.-J."/>
        </authorList>
    </citation>
    <scope>NUCLEOTIDE SEQUENCE [LARGE SCALE GENOMIC DNA]</scope>
    <source>
        <strain evidence="3">A79</strain>
    </source>
</reference>
<dbReference type="PROSITE" id="PS50042">
    <property type="entry name" value="CNMP_BINDING_3"/>
    <property type="match status" value="1"/>
</dbReference>
<evidence type="ECO:0000313" key="2">
    <source>
        <dbReference type="EMBL" id="MBR7888491.1"/>
    </source>
</evidence>
<evidence type="ECO:0000259" key="1">
    <source>
        <dbReference type="PROSITE" id="PS50042"/>
    </source>
</evidence>
<proteinExistence type="predicted"/>
<comment type="caution">
    <text evidence="2">The sequence shown here is derived from an EMBL/GenBank/DDBJ whole genome shotgun (WGS) entry which is preliminary data.</text>
</comment>
<sequence length="168" mass="19037">MNTVLKQEAHYDLSPSYLKTGSVLGALSEEAIQFLVNTGVLHTVSKDDLVFAYGSKGESFHLVLHGSLDYYKQHDNKLQRTRTIRFGEAIGFVSMIALHDRVGSVYALEESLLLEISSQLFSDFHDKFPFDFGILIMNLSRDMARIIRVLSNELVRNDVVIEDVIKKQ</sequence>
<accession>A0ABS5H9Z2</accession>
<reference evidence="2 3" key="1">
    <citation type="submission" date="2021-04" db="EMBL/GenBank/DDBJ databases">
        <authorList>
            <person name="Sun C."/>
        </authorList>
    </citation>
    <scope>NUCLEOTIDE SEQUENCE [LARGE SCALE GENOMIC DNA]</scope>
    <source>
        <strain evidence="2 3">A79</strain>
    </source>
</reference>
<feature type="domain" description="Cyclic nucleotide-binding" evidence="1">
    <location>
        <begin position="23"/>
        <end position="121"/>
    </location>
</feature>
<organism evidence="2 3">
    <name type="scientific">Marinomonas vulgaris</name>
    <dbReference type="NCBI Taxonomy" id="2823372"/>
    <lineage>
        <taxon>Bacteria</taxon>
        <taxon>Pseudomonadati</taxon>
        <taxon>Pseudomonadota</taxon>
        <taxon>Gammaproteobacteria</taxon>
        <taxon>Oceanospirillales</taxon>
        <taxon>Oceanospirillaceae</taxon>
        <taxon>Marinomonas</taxon>
    </lineage>
</organism>
<dbReference type="Gene3D" id="2.60.120.10">
    <property type="entry name" value="Jelly Rolls"/>
    <property type="match status" value="1"/>
</dbReference>
<dbReference type="Pfam" id="PF00027">
    <property type="entry name" value="cNMP_binding"/>
    <property type="match status" value="1"/>
</dbReference>